<evidence type="ECO:0000313" key="4">
    <source>
        <dbReference type="RefSeq" id="XP_055898640.1"/>
    </source>
</evidence>
<keyword evidence="1" id="KW-1133">Transmembrane helix</keyword>
<organism evidence="3 4">
    <name type="scientific">Biomphalaria glabrata</name>
    <name type="common">Bloodfluke planorb</name>
    <name type="synonym">Freshwater snail</name>
    <dbReference type="NCBI Taxonomy" id="6526"/>
    <lineage>
        <taxon>Eukaryota</taxon>
        <taxon>Metazoa</taxon>
        <taxon>Spiralia</taxon>
        <taxon>Lophotrochozoa</taxon>
        <taxon>Mollusca</taxon>
        <taxon>Gastropoda</taxon>
        <taxon>Heterobranchia</taxon>
        <taxon>Euthyneura</taxon>
        <taxon>Panpulmonata</taxon>
        <taxon>Hygrophila</taxon>
        <taxon>Lymnaeoidea</taxon>
        <taxon>Planorbidae</taxon>
        <taxon>Biomphalaria</taxon>
    </lineage>
</organism>
<keyword evidence="3" id="KW-1185">Reference proteome</keyword>
<dbReference type="PANTHER" id="PTHR16779:SF1">
    <property type="entry name" value="BETA-1,4-MANNOSYLTRANSFERASE EGH"/>
    <property type="match status" value="1"/>
</dbReference>
<dbReference type="SUPFAM" id="SSF53448">
    <property type="entry name" value="Nucleotide-diphospho-sugar transferases"/>
    <property type="match status" value="1"/>
</dbReference>
<dbReference type="GeneID" id="129928416"/>
<keyword evidence="1" id="KW-0812">Transmembrane</keyword>
<sequence>MTDYSSSLVLVLSHVFVVIRLPFCVFNFLGLVFLNNFEARPKLQFSLQECPFLVFRVVTKGLYPELVKTNVRLNLQTCTDFGLKHFTIQVVSDISVNLSADDRCREITVPVGYKTKNGSLFKARALQYALEPEADILKSGDWVVHLDEETLLTEDALIGIINFVSSSEHSIGQGHITYDNGEIVNWITTLADSSRVGIDYGCRRFCMSVLHKPVFGLKGSFVVAEANVEKLIGFDYGPDGSIAEDCYFACLAYSKGISFGFVEGTMIEQSTFTIQDFIKQRHRWMHGIYLTALSPIIPVRYKLGPILLTLSCGLLPLNLFLNVLKYIWALPTTLFLDISSDLIWGTNVFMALFGTFKTFNIHHYSIWKYFFLIMTSGICCNLIRIVQYMNSVKIFWMPKTTINYFHFHIVDKESKSKGLLKLD</sequence>
<dbReference type="RefSeq" id="XP_055898640.1">
    <property type="nucleotide sequence ID" value="XM_056042665.1"/>
</dbReference>
<keyword evidence="1" id="KW-0472">Membrane</keyword>
<reference evidence="4" key="1">
    <citation type="submission" date="2025-08" db="UniProtKB">
        <authorList>
            <consortium name="RefSeq"/>
        </authorList>
    </citation>
    <scope>IDENTIFICATION</scope>
</reference>
<proteinExistence type="predicted"/>
<dbReference type="InterPro" id="IPR029044">
    <property type="entry name" value="Nucleotide-diphossugar_trans"/>
</dbReference>
<dbReference type="AlphaFoldDB" id="A0A9W3BGS6"/>
<dbReference type="GO" id="GO:0005737">
    <property type="term" value="C:cytoplasm"/>
    <property type="evidence" value="ECO:0007669"/>
    <property type="project" value="TreeGrafter"/>
</dbReference>
<gene>
    <name evidence="4" type="primary">LOC129928416</name>
</gene>
<feature type="transmembrane region" description="Helical" evidence="1">
    <location>
        <begin position="307"/>
        <end position="327"/>
    </location>
</feature>
<dbReference type="Pfam" id="PF13632">
    <property type="entry name" value="Glyco_trans_2_3"/>
    <property type="match status" value="1"/>
</dbReference>
<dbReference type="InterPro" id="IPR001173">
    <property type="entry name" value="Glyco_trans_2-like"/>
</dbReference>
<dbReference type="InterPro" id="IPR027389">
    <property type="entry name" value="B_mannosylTrfase_Bre-3/Egh"/>
</dbReference>
<dbReference type="Proteomes" id="UP001165740">
    <property type="component" value="Chromosome 9"/>
</dbReference>
<dbReference type="OrthoDB" id="3971593at2759"/>
<feature type="transmembrane region" description="Helical" evidence="1">
    <location>
        <begin position="12"/>
        <end position="34"/>
    </location>
</feature>
<feature type="transmembrane region" description="Helical" evidence="1">
    <location>
        <begin position="366"/>
        <end position="386"/>
    </location>
</feature>
<protein>
    <submittedName>
        <fullName evidence="4">Beta-1,4-mannosyltransferase egh-like</fullName>
    </submittedName>
</protein>
<evidence type="ECO:0000259" key="2">
    <source>
        <dbReference type="Pfam" id="PF13632"/>
    </source>
</evidence>
<name>A0A9W3BGS6_BIOGL</name>
<accession>A0A9W3BGS6</accession>
<evidence type="ECO:0000256" key="1">
    <source>
        <dbReference type="SAM" id="Phobius"/>
    </source>
</evidence>
<feature type="transmembrane region" description="Helical" evidence="1">
    <location>
        <begin position="334"/>
        <end position="354"/>
    </location>
</feature>
<dbReference type="PANTHER" id="PTHR16779">
    <property type="entry name" value="BETA-1,4-MANNOSYLTRANSFERASE EGH"/>
    <property type="match status" value="1"/>
</dbReference>
<dbReference type="Gene3D" id="3.90.550.10">
    <property type="entry name" value="Spore Coat Polysaccharide Biosynthesis Protein SpsA, Chain A"/>
    <property type="match status" value="1"/>
</dbReference>
<dbReference type="GO" id="GO:0019187">
    <property type="term" value="F:beta-1,4-mannosyltransferase activity"/>
    <property type="evidence" value="ECO:0007669"/>
    <property type="project" value="InterPro"/>
</dbReference>
<feature type="domain" description="Glycosyltransferase 2-like" evidence="2">
    <location>
        <begin position="142"/>
        <end position="353"/>
    </location>
</feature>
<evidence type="ECO:0000313" key="3">
    <source>
        <dbReference type="Proteomes" id="UP001165740"/>
    </source>
</evidence>